<feature type="transmembrane region" description="Helical" evidence="11">
    <location>
        <begin position="319"/>
        <end position="339"/>
    </location>
</feature>
<evidence type="ECO:0000313" key="14">
    <source>
        <dbReference type="Proteomes" id="UP000245080"/>
    </source>
</evidence>
<evidence type="ECO:0000256" key="3">
    <source>
        <dbReference type="ARBA" id="ARBA00011131"/>
    </source>
</evidence>
<protein>
    <recommendedName>
        <fullName evidence="4">Putative hemin transport system permease protein HrtB</fullName>
    </recommendedName>
</protein>
<keyword evidence="8 11" id="KW-1133">Transmembrane helix</keyword>
<dbReference type="EMBL" id="QCXQ01000002">
    <property type="protein sequence ID" value="PWG00548.1"/>
    <property type="molecule type" value="Genomic_DNA"/>
</dbReference>
<dbReference type="InterPro" id="IPR051125">
    <property type="entry name" value="ABC-4/HrtB_transporter"/>
</dbReference>
<feature type="domain" description="ABC3 transporter permease C-terminal" evidence="12">
    <location>
        <begin position="237"/>
        <end position="347"/>
    </location>
</feature>
<evidence type="ECO:0000256" key="10">
    <source>
        <dbReference type="ARBA" id="ARBA00024973"/>
    </source>
</evidence>
<feature type="transmembrane region" description="Helical" evidence="11">
    <location>
        <begin position="15"/>
        <end position="39"/>
    </location>
</feature>
<comment type="caution">
    <text evidence="13">The sequence shown here is derived from an EMBL/GenBank/DDBJ whole genome shotgun (WGS) entry which is preliminary data.</text>
</comment>
<dbReference type="Proteomes" id="UP000245080">
    <property type="component" value="Unassembled WGS sequence"/>
</dbReference>
<reference evidence="13 14" key="1">
    <citation type="journal article" date="2018" name="Int. J. Syst. Evol. Microbiol.">
        <title>Lactobacillus bambusae sp. nov., isolated from a traditional fermented Ma-bamboo shoots of Taiwan.</title>
        <authorList>
            <person name="Wang L.-T."/>
        </authorList>
    </citation>
    <scope>NUCLEOTIDE SEQUENCE [LARGE SCALE GENOMIC DNA]</scope>
    <source>
        <strain evidence="13 14">BS-W1</strain>
    </source>
</reference>
<dbReference type="AlphaFoldDB" id="A0A2V1N1D6"/>
<keyword evidence="9 11" id="KW-0472">Membrane</keyword>
<sequence length="355" mass="38349">MYLATHELKANKGRYGLVILILFLIAYLIYFLTGLAYGLASDNRLAVDQWHANRIGISQYANSNLAASTLGPDKINLANLKPTQAPLGEMAAVVNKVGSQKDLNATIFGIQFDSFIKPKLIKGHQVTTNHQVVVDERLGNGTVKVGDQLHINGSQASYHIVGLTRNNLYGTLPVVYTTLGTYDQLRYGSARVKNVSGIVYQRASDVQQIKGIKNLTPQALITHIPGYSAQNSTFSLMIGALFIIVLFIVGIFMYILTLQNISVYGIMRAQGISNRTLITSVLDQSLILGVIGIGLGLIANQLTVLILPAGIPYANNLMLVALFSIGLLAMVVLGAIFSVRQILKIDPIRAIGGTA</sequence>
<name>A0A2V1N1D6_9LACO</name>
<dbReference type="PANTHER" id="PTHR43738:SF1">
    <property type="entry name" value="HEMIN TRANSPORT SYSTEM PERMEASE PROTEIN HRTB-RELATED"/>
    <property type="match status" value="1"/>
</dbReference>
<evidence type="ECO:0000256" key="2">
    <source>
        <dbReference type="ARBA" id="ARBA00008697"/>
    </source>
</evidence>
<accession>A0A2V1N1D6</accession>
<organism evidence="13 14">
    <name type="scientific">Levilactobacillus bambusae</name>
    <dbReference type="NCBI Taxonomy" id="2024736"/>
    <lineage>
        <taxon>Bacteria</taxon>
        <taxon>Bacillati</taxon>
        <taxon>Bacillota</taxon>
        <taxon>Bacilli</taxon>
        <taxon>Lactobacillales</taxon>
        <taxon>Lactobacillaceae</taxon>
        <taxon>Levilactobacillus</taxon>
    </lineage>
</organism>
<evidence type="ECO:0000256" key="11">
    <source>
        <dbReference type="SAM" id="Phobius"/>
    </source>
</evidence>
<dbReference type="RefSeq" id="WP_109250494.1">
    <property type="nucleotide sequence ID" value="NZ_QCXQ01000002.1"/>
</dbReference>
<comment type="function">
    <text evidence="10">Part of the ABC transporter complex hrt involved in hemin import. Responsible for the translocation of the substrate across the membrane.</text>
</comment>
<evidence type="ECO:0000256" key="6">
    <source>
        <dbReference type="ARBA" id="ARBA00022475"/>
    </source>
</evidence>
<keyword evidence="5" id="KW-0813">Transport</keyword>
<proteinExistence type="inferred from homology"/>
<feature type="transmembrane region" description="Helical" evidence="11">
    <location>
        <begin position="277"/>
        <end position="299"/>
    </location>
</feature>
<comment type="similarity">
    <text evidence="2">Belongs to the ABC-4 integral membrane protein family. HrtB subfamily.</text>
</comment>
<evidence type="ECO:0000256" key="5">
    <source>
        <dbReference type="ARBA" id="ARBA00022448"/>
    </source>
</evidence>
<dbReference type="GO" id="GO:0005886">
    <property type="term" value="C:plasma membrane"/>
    <property type="evidence" value="ECO:0007669"/>
    <property type="project" value="UniProtKB-SubCell"/>
</dbReference>
<evidence type="ECO:0000256" key="7">
    <source>
        <dbReference type="ARBA" id="ARBA00022692"/>
    </source>
</evidence>
<dbReference type="OrthoDB" id="384327at2"/>
<evidence type="ECO:0000256" key="8">
    <source>
        <dbReference type="ARBA" id="ARBA00022989"/>
    </source>
</evidence>
<comment type="subcellular location">
    <subcellularLocation>
        <location evidence="1">Cell membrane</location>
        <topology evidence="1">Multi-pass membrane protein</topology>
    </subcellularLocation>
</comment>
<evidence type="ECO:0000256" key="1">
    <source>
        <dbReference type="ARBA" id="ARBA00004651"/>
    </source>
</evidence>
<dbReference type="InterPro" id="IPR003838">
    <property type="entry name" value="ABC3_permease_C"/>
</dbReference>
<keyword evidence="7 11" id="KW-0812">Transmembrane</keyword>
<evidence type="ECO:0000313" key="13">
    <source>
        <dbReference type="EMBL" id="PWG00548.1"/>
    </source>
</evidence>
<evidence type="ECO:0000256" key="9">
    <source>
        <dbReference type="ARBA" id="ARBA00023136"/>
    </source>
</evidence>
<dbReference type="PANTHER" id="PTHR43738">
    <property type="entry name" value="ABC TRANSPORTER, MEMBRANE PROTEIN"/>
    <property type="match status" value="1"/>
</dbReference>
<dbReference type="Pfam" id="PF02687">
    <property type="entry name" value="FtsX"/>
    <property type="match status" value="1"/>
</dbReference>
<keyword evidence="14" id="KW-1185">Reference proteome</keyword>
<evidence type="ECO:0000256" key="4">
    <source>
        <dbReference type="ARBA" id="ARBA00016962"/>
    </source>
</evidence>
<evidence type="ECO:0000259" key="12">
    <source>
        <dbReference type="Pfam" id="PF02687"/>
    </source>
</evidence>
<comment type="subunit">
    <text evidence="3">The complex is composed of two ATP-binding proteins (HrtA), two transmembrane proteins (HrtB) and a solute-binding protein.</text>
</comment>
<keyword evidence="6" id="KW-1003">Cell membrane</keyword>
<feature type="transmembrane region" description="Helical" evidence="11">
    <location>
        <begin position="234"/>
        <end position="256"/>
    </location>
</feature>
<gene>
    <name evidence="13" type="ORF">DCM90_06390</name>
</gene>